<comment type="caution">
    <text evidence="2">The sequence shown here is derived from an EMBL/GenBank/DDBJ whole genome shotgun (WGS) entry which is preliminary data.</text>
</comment>
<reference evidence="2" key="2">
    <citation type="submission" date="2021-04" db="EMBL/GenBank/DDBJ databases">
        <authorList>
            <person name="Gilroy R."/>
        </authorList>
    </citation>
    <scope>NUCLEOTIDE SEQUENCE</scope>
    <source>
        <strain evidence="2">4376</strain>
    </source>
</reference>
<evidence type="ECO:0000256" key="1">
    <source>
        <dbReference type="SAM" id="MobiDB-lite"/>
    </source>
</evidence>
<gene>
    <name evidence="2" type="ORF">H9867_06430</name>
</gene>
<feature type="compositionally biased region" description="Basic and acidic residues" evidence="1">
    <location>
        <begin position="63"/>
        <end position="77"/>
    </location>
</feature>
<accession>A0A9D1RYS3</accession>
<proteinExistence type="predicted"/>
<dbReference type="Proteomes" id="UP000824189">
    <property type="component" value="Unassembled WGS sequence"/>
</dbReference>
<reference evidence="2" key="1">
    <citation type="journal article" date="2021" name="PeerJ">
        <title>Extensive microbial diversity within the chicken gut microbiome revealed by metagenomics and culture.</title>
        <authorList>
            <person name="Gilroy R."/>
            <person name="Ravi A."/>
            <person name="Getino M."/>
            <person name="Pursley I."/>
            <person name="Horton D.L."/>
            <person name="Alikhan N.F."/>
            <person name="Baker D."/>
            <person name="Gharbi K."/>
            <person name="Hall N."/>
            <person name="Watson M."/>
            <person name="Adriaenssens E.M."/>
            <person name="Foster-Nyarko E."/>
            <person name="Jarju S."/>
            <person name="Secka A."/>
            <person name="Antonio M."/>
            <person name="Oren A."/>
            <person name="Chaudhuri R.R."/>
            <person name="La Ragione R."/>
            <person name="Hildebrand F."/>
            <person name="Pallen M.J."/>
        </authorList>
    </citation>
    <scope>NUCLEOTIDE SEQUENCE</scope>
    <source>
        <strain evidence="2">4376</strain>
    </source>
</reference>
<sequence length="210" mass="22580">MRRRIAAVVALVLVVLLLWWIIGAITGGDDNQADTANTAQQTQVSETTTSAKSTESSESAEPSESKTTKASESKKATAQESCTLEDLEITATPGSVSFGADRQPNFFAKISNPTDADCMVDFDDNELKFEVFTMNNYQRVWGDTDCNDPEVTGEVDVPAGESVNYELKAWSKTTSAPGECGDRQPVGAGSYLLYAHVGEKTSQPATFNMG</sequence>
<dbReference type="EMBL" id="DXFZ01000081">
    <property type="protein sequence ID" value="HIW96100.1"/>
    <property type="molecule type" value="Genomic_DNA"/>
</dbReference>
<evidence type="ECO:0000313" key="3">
    <source>
        <dbReference type="Proteomes" id="UP000824189"/>
    </source>
</evidence>
<name>A0A9D1RYS3_9CORY</name>
<feature type="region of interest" description="Disordered" evidence="1">
    <location>
        <begin position="30"/>
        <end position="79"/>
    </location>
</feature>
<protein>
    <submittedName>
        <fullName evidence="2">Uncharacterized protein</fullName>
    </submittedName>
</protein>
<organism evidence="2 3">
    <name type="scientific">Candidatus Corynebacterium gallistercoris</name>
    <dbReference type="NCBI Taxonomy" id="2838530"/>
    <lineage>
        <taxon>Bacteria</taxon>
        <taxon>Bacillati</taxon>
        <taxon>Actinomycetota</taxon>
        <taxon>Actinomycetes</taxon>
        <taxon>Mycobacteriales</taxon>
        <taxon>Corynebacteriaceae</taxon>
        <taxon>Corynebacterium</taxon>
    </lineage>
</organism>
<feature type="compositionally biased region" description="Low complexity" evidence="1">
    <location>
        <begin position="30"/>
        <end position="62"/>
    </location>
</feature>
<dbReference type="AlphaFoldDB" id="A0A9D1RYS3"/>
<evidence type="ECO:0000313" key="2">
    <source>
        <dbReference type="EMBL" id="HIW96100.1"/>
    </source>
</evidence>